<evidence type="ECO:0000256" key="3">
    <source>
        <dbReference type="ARBA" id="ARBA00022679"/>
    </source>
</evidence>
<feature type="compositionally biased region" description="Acidic residues" evidence="9">
    <location>
        <begin position="232"/>
        <end position="241"/>
    </location>
</feature>
<evidence type="ECO:0000256" key="2">
    <source>
        <dbReference type="ARBA" id="ARBA00012483"/>
    </source>
</evidence>
<dbReference type="AlphaFoldDB" id="A0A167EUY1"/>
<proteinExistence type="predicted"/>
<evidence type="ECO:0000259" key="10">
    <source>
        <dbReference type="PROSITE" id="PS50089"/>
    </source>
</evidence>
<dbReference type="CDD" id="cd16454">
    <property type="entry name" value="RING-H2_PA-TM-RING"/>
    <property type="match status" value="1"/>
</dbReference>
<comment type="caution">
    <text evidence="11">The sequence shown here is derived from an EMBL/GenBank/DDBJ whole genome shotgun (WGS) entry which is preliminary data.</text>
</comment>
<dbReference type="GO" id="GO:0006511">
    <property type="term" value="P:ubiquitin-dependent protein catabolic process"/>
    <property type="evidence" value="ECO:0007669"/>
    <property type="project" value="TreeGrafter"/>
</dbReference>
<dbReference type="GO" id="GO:0005634">
    <property type="term" value="C:nucleus"/>
    <property type="evidence" value="ECO:0007669"/>
    <property type="project" value="TreeGrafter"/>
</dbReference>
<evidence type="ECO:0000256" key="8">
    <source>
        <dbReference type="PROSITE-ProRule" id="PRU00175"/>
    </source>
</evidence>
<dbReference type="Gene3D" id="3.30.40.10">
    <property type="entry name" value="Zinc/RING finger domain, C3HC4 (zinc finger)"/>
    <property type="match status" value="1"/>
</dbReference>
<dbReference type="InterPro" id="IPR013083">
    <property type="entry name" value="Znf_RING/FYVE/PHD"/>
</dbReference>
<protein>
    <recommendedName>
        <fullName evidence="2">RING-type E3 ubiquitin transferase</fullName>
        <ecNumber evidence="2">2.3.2.27</ecNumber>
    </recommendedName>
</protein>
<keyword evidence="7" id="KW-0862">Zinc</keyword>
<accession>A0A167EUY1</accession>
<feature type="compositionally biased region" description="Polar residues" evidence="9">
    <location>
        <begin position="513"/>
        <end position="556"/>
    </location>
</feature>
<dbReference type="Proteomes" id="UP000243498">
    <property type="component" value="Unassembled WGS sequence"/>
</dbReference>
<evidence type="ECO:0000256" key="5">
    <source>
        <dbReference type="ARBA" id="ARBA00022771"/>
    </source>
</evidence>
<dbReference type="FunFam" id="3.30.40.10:FF:000127">
    <property type="entry name" value="E3 ubiquitin-protein ligase RNF181"/>
    <property type="match status" value="1"/>
</dbReference>
<evidence type="ECO:0000256" key="4">
    <source>
        <dbReference type="ARBA" id="ARBA00022723"/>
    </source>
</evidence>
<sequence length="700" mass="75958">MTWGINDADRGPSIDPSTFKDPTLNPTPNYFQDPETSGGYIDLLRTAVATSPTTITSRLLGDENTKISLSTLSPLLVNAHAAQVAGWLSPLPRSPPTSSVDFVVFRTLTPYFSPTPAGRHRAYPASRIHHLLCLVVGLGLSALTAYQRSLAQMTSRFGETHLDLDVGREVVFCHACSREWYRDDYGLMCPNCESEITEILSPDNDPRQPRQMDGSSAPTSPELSPSRHADDSDPDEADIEDLTGPHGLRFRRSIRSDPDDSHHDTSIDPVLHRFQDMVQSLGSPRRDETLSLFGRPDIGAFASPRIHRTTFTSGTLRGGASITILSSPIFTGSRAVGDTGEAGDESTHPDNIDPFQTIFSNIIRDLGPPDETDEGGPQSRIVRSLREILNQFNPANAILGDAVYSQEALDRIVTQLFEANSQSNAAPGASNEAITKLKRKIVDEELIGPEARTECSICIDVVKEGEVATFLPCKHWFHDVCIVPWLKQHNTCPVCRSPIDKMERGQENDVGANVTSGAGASGSRNNPPHSQSPTSPASFSHNNTDQPRGSGSSGADTPTGRAAADMVFSANLDPHSRPSNPTQSRLNEALRSVVNIQRERDHNRRDRSTTTGPSDDTSRMQRRTSHSPPSPRASNLAEQGARMRQRSPSENDRRGNGEREPRRSVGALNWLRERLAGGNGNGGSGSGGNHGPSQSGQDGS</sequence>
<feature type="compositionally biased region" description="Basic and acidic residues" evidence="9">
    <location>
        <begin position="254"/>
        <end position="270"/>
    </location>
</feature>
<dbReference type="SUPFAM" id="SSF57850">
    <property type="entry name" value="RING/U-box"/>
    <property type="match status" value="1"/>
</dbReference>
<dbReference type="PROSITE" id="PS50089">
    <property type="entry name" value="ZF_RING_2"/>
    <property type="match status" value="1"/>
</dbReference>
<dbReference type="PANTHER" id="PTHR45931">
    <property type="entry name" value="SI:CH211-59O9.10"/>
    <property type="match status" value="1"/>
</dbReference>
<keyword evidence="5 8" id="KW-0863">Zinc-finger</keyword>
<dbReference type="PANTHER" id="PTHR45931:SF3">
    <property type="entry name" value="RING ZINC FINGER-CONTAINING PROTEIN"/>
    <property type="match status" value="1"/>
</dbReference>
<feature type="compositionally biased region" description="Basic and acidic residues" evidence="9">
    <location>
        <begin position="647"/>
        <end position="663"/>
    </location>
</feature>
<feature type="compositionally biased region" description="Basic and acidic residues" evidence="9">
    <location>
        <begin position="597"/>
        <end position="608"/>
    </location>
</feature>
<reference evidence="11 12" key="1">
    <citation type="journal article" date="2016" name="Genome Biol. Evol.">
        <title>Divergent and convergent evolution of fungal pathogenicity.</title>
        <authorList>
            <person name="Shang Y."/>
            <person name="Xiao G."/>
            <person name="Zheng P."/>
            <person name="Cen K."/>
            <person name="Zhan S."/>
            <person name="Wang C."/>
        </authorList>
    </citation>
    <scope>NUCLEOTIDE SEQUENCE [LARGE SCALE GENOMIC DNA]</scope>
    <source>
        <strain evidence="11 12">RCEF 4871</strain>
    </source>
</reference>
<organism evidence="11 12">
    <name type="scientific">Metarhizium rileyi (strain RCEF 4871)</name>
    <name type="common">Nomuraea rileyi</name>
    <dbReference type="NCBI Taxonomy" id="1649241"/>
    <lineage>
        <taxon>Eukaryota</taxon>
        <taxon>Fungi</taxon>
        <taxon>Dikarya</taxon>
        <taxon>Ascomycota</taxon>
        <taxon>Pezizomycotina</taxon>
        <taxon>Sordariomycetes</taxon>
        <taxon>Hypocreomycetidae</taxon>
        <taxon>Hypocreales</taxon>
        <taxon>Clavicipitaceae</taxon>
        <taxon>Metarhizium</taxon>
    </lineage>
</organism>
<dbReference type="Pfam" id="PF13639">
    <property type="entry name" value="zf-RING_2"/>
    <property type="match status" value="1"/>
</dbReference>
<keyword evidence="12" id="KW-1185">Reference proteome</keyword>
<gene>
    <name evidence="11" type="ORF">NOR_04150</name>
</gene>
<dbReference type="SMART" id="SM00184">
    <property type="entry name" value="RING"/>
    <property type="match status" value="1"/>
</dbReference>
<keyword evidence="6" id="KW-0833">Ubl conjugation pathway</keyword>
<feature type="region of interest" description="Disordered" evidence="9">
    <location>
        <begin position="506"/>
        <end position="560"/>
    </location>
</feature>
<feature type="region of interest" description="Disordered" evidence="9">
    <location>
        <begin position="199"/>
        <end position="270"/>
    </location>
</feature>
<feature type="region of interest" description="Disordered" evidence="9">
    <location>
        <begin position="1"/>
        <end position="27"/>
    </location>
</feature>
<keyword evidence="4" id="KW-0479">Metal-binding</keyword>
<dbReference type="OMA" id="GDRMFCH"/>
<keyword evidence="3" id="KW-0808">Transferase</keyword>
<dbReference type="OrthoDB" id="8062037at2759"/>
<dbReference type="InterPro" id="IPR001841">
    <property type="entry name" value="Znf_RING"/>
</dbReference>
<evidence type="ECO:0000256" key="9">
    <source>
        <dbReference type="SAM" id="MobiDB-lite"/>
    </source>
</evidence>
<dbReference type="EMBL" id="AZHC01000010">
    <property type="protein sequence ID" value="OAA44422.1"/>
    <property type="molecule type" value="Genomic_DNA"/>
</dbReference>
<evidence type="ECO:0000256" key="1">
    <source>
        <dbReference type="ARBA" id="ARBA00000900"/>
    </source>
</evidence>
<evidence type="ECO:0000256" key="7">
    <source>
        <dbReference type="ARBA" id="ARBA00022833"/>
    </source>
</evidence>
<feature type="compositionally biased region" description="Gly residues" evidence="9">
    <location>
        <begin position="677"/>
        <end position="690"/>
    </location>
</feature>
<evidence type="ECO:0000313" key="11">
    <source>
        <dbReference type="EMBL" id="OAA44422.1"/>
    </source>
</evidence>
<feature type="compositionally biased region" description="Low complexity" evidence="9">
    <location>
        <begin position="691"/>
        <end position="700"/>
    </location>
</feature>
<feature type="compositionally biased region" description="Polar residues" evidence="9">
    <location>
        <begin position="213"/>
        <end position="223"/>
    </location>
</feature>
<dbReference type="InterPro" id="IPR051834">
    <property type="entry name" value="RING_finger_E3_ligase"/>
</dbReference>
<evidence type="ECO:0000256" key="6">
    <source>
        <dbReference type="ARBA" id="ARBA00022786"/>
    </source>
</evidence>
<dbReference type="EC" id="2.3.2.27" evidence="2"/>
<dbReference type="GO" id="GO:0061630">
    <property type="term" value="F:ubiquitin protein ligase activity"/>
    <property type="evidence" value="ECO:0007669"/>
    <property type="project" value="UniProtKB-EC"/>
</dbReference>
<feature type="domain" description="RING-type" evidence="10">
    <location>
        <begin position="455"/>
        <end position="496"/>
    </location>
</feature>
<comment type="catalytic activity">
    <reaction evidence="1">
        <text>S-ubiquitinyl-[E2 ubiquitin-conjugating enzyme]-L-cysteine + [acceptor protein]-L-lysine = [E2 ubiquitin-conjugating enzyme]-L-cysteine + N(6)-ubiquitinyl-[acceptor protein]-L-lysine.</text>
        <dbReference type="EC" id="2.3.2.27"/>
    </reaction>
</comment>
<name>A0A167EUY1_METRR</name>
<feature type="region of interest" description="Disordered" evidence="9">
    <location>
        <begin position="595"/>
        <end position="700"/>
    </location>
</feature>
<dbReference type="STRING" id="1081105.A0A167EUY1"/>
<dbReference type="GO" id="GO:0016567">
    <property type="term" value="P:protein ubiquitination"/>
    <property type="evidence" value="ECO:0007669"/>
    <property type="project" value="UniProtKB-ARBA"/>
</dbReference>
<dbReference type="GO" id="GO:0008270">
    <property type="term" value="F:zinc ion binding"/>
    <property type="evidence" value="ECO:0007669"/>
    <property type="project" value="UniProtKB-KW"/>
</dbReference>
<evidence type="ECO:0000313" key="12">
    <source>
        <dbReference type="Proteomes" id="UP000243498"/>
    </source>
</evidence>